<keyword evidence="2" id="KW-1185">Reference proteome</keyword>
<dbReference type="EMBL" id="FZOS01000012">
    <property type="protein sequence ID" value="SNS69356.1"/>
    <property type="molecule type" value="Genomic_DNA"/>
</dbReference>
<sequence length="85" mass="9582">MRLLRRLLDRLTDRRPTIRPSRSRRRPWWRRSARPWLLLGLLVGLCAAIALLLAQHSPAKALPAALSTAWTPGGFTAPDDHPDSP</sequence>
<reference evidence="2" key="1">
    <citation type="submission" date="2017-06" db="EMBL/GenBank/DDBJ databases">
        <authorList>
            <person name="Varghese N."/>
            <person name="Submissions S."/>
        </authorList>
    </citation>
    <scope>NUCLEOTIDE SEQUENCE [LARGE SCALE GENOMIC DNA]</scope>
    <source>
        <strain evidence="2">LNB2</strain>
    </source>
</reference>
<evidence type="ECO:0000313" key="1">
    <source>
        <dbReference type="EMBL" id="SNS69356.1"/>
    </source>
</evidence>
<organism evidence="1 2">
    <name type="scientific">Edaphosphingomonas laterariae</name>
    <dbReference type="NCBI Taxonomy" id="861865"/>
    <lineage>
        <taxon>Bacteria</taxon>
        <taxon>Pseudomonadati</taxon>
        <taxon>Pseudomonadota</taxon>
        <taxon>Alphaproteobacteria</taxon>
        <taxon>Sphingomonadales</taxon>
        <taxon>Rhizorhabdaceae</taxon>
        <taxon>Edaphosphingomonas</taxon>
    </lineage>
</organism>
<dbReference type="AlphaFoldDB" id="A0A239GJ81"/>
<proteinExistence type="predicted"/>
<gene>
    <name evidence="1" type="ORF">SAMN06295912_112109</name>
</gene>
<protein>
    <submittedName>
        <fullName evidence="1">Uncharacterized protein</fullName>
    </submittedName>
</protein>
<name>A0A239GJ81_9SPHN</name>
<accession>A0A239GJ81</accession>
<evidence type="ECO:0000313" key="2">
    <source>
        <dbReference type="Proteomes" id="UP000198281"/>
    </source>
</evidence>
<dbReference type="RefSeq" id="WP_089219927.1">
    <property type="nucleotide sequence ID" value="NZ_FZOS01000012.1"/>
</dbReference>
<dbReference type="Proteomes" id="UP000198281">
    <property type="component" value="Unassembled WGS sequence"/>
</dbReference>